<dbReference type="PANTHER" id="PTHR43233">
    <property type="entry name" value="FAMILY N-ACETYLTRANSFERASE, PUTATIVE (AFU_ORTHOLOGUE AFUA_6G03350)-RELATED"/>
    <property type="match status" value="1"/>
</dbReference>
<reference evidence="2 3" key="1">
    <citation type="submission" date="2024-02" db="EMBL/GenBank/DDBJ databases">
        <title>Complete sequences of two Paenibacillus sp. strains and one Lysinibacillus strain isolated from the environment on STAA medium highlight biotechnological potential.</title>
        <authorList>
            <person name="Attere S.A."/>
            <person name="Piche L.C."/>
            <person name="Intertaglia L."/>
            <person name="Lami R."/>
            <person name="Charette S.J."/>
            <person name="Vincent A.T."/>
        </authorList>
    </citation>
    <scope>NUCLEOTIDE SEQUENCE [LARGE SCALE GENOMIC DNA]</scope>
    <source>
        <strain evidence="2 3">Y5S-7</strain>
    </source>
</reference>
<dbReference type="EMBL" id="CP145892">
    <property type="protein sequence ID" value="WWP21122.1"/>
    <property type="molecule type" value="Genomic_DNA"/>
</dbReference>
<dbReference type="Pfam" id="PF13508">
    <property type="entry name" value="Acetyltransf_7"/>
    <property type="match status" value="1"/>
</dbReference>
<name>A0ABD8AU58_PAEAM</name>
<evidence type="ECO:0000313" key="3">
    <source>
        <dbReference type="Proteomes" id="UP001364764"/>
    </source>
</evidence>
<dbReference type="Gene3D" id="3.40.630.30">
    <property type="match status" value="1"/>
</dbReference>
<proteinExistence type="predicted"/>
<evidence type="ECO:0000313" key="2">
    <source>
        <dbReference type="EMBL" id="WWP21122.1"/>
    </source>
</evidence>
<dbReference type="PANTHER" id="PTHR43233:SF1">
    <property type="entry name" value="FAMILY N-ACETYLTRANSFERASE, PUTATIVE (AFU_ORTHOLOGUE AFUA_6G03350)-RELATED"/>
    <property type="match status" value="1"/>
</dbReference>
<dbReference type="InterPro" id="IPR000182">
    <property type="entry name" value="GNAT_dom"/>
</dbReference>
<dbReference type="Proteomes" id="UP001364764">
    <property type="component" value="Chromosome"/>
</dbReference>
<dbReference type="RefSeq" id="WP_192135509.1">
    <property type="nucleotide sequence ID" value="NZ_CP145892.1"/>
</dbReference>
<gene>
    <name evidence="2" type="ORF">V6668_02715</name>
</gene>
<dbReference type="InterPro" id="IPR016181">
    <property type="entry name" value="Acyl_CoA_acyltransferase"/>
</dbReference>
<dbReference type="GeneID" id="93474342"/>
<dbReference type="AlphaFoldDB" id="A0ABD8AU58"/>
<protein>
    <submittedName>
        <fullName evidence="2">GNAT family N-acetyltransferase</fullName>
    </submittedName>
</protein>
<dbReference type="PROSITE" id="PS51186">
    <property type="entry name" value="GNAT"/>
    <property type="match status" value="1"/>
</dbReference>
<feature type="domain" description="N-acetyltransferase" evidence="1">
    <location>
        <begin position="1"/>
        <end position="142"/>
    </location>
</feature>
<sequence>MDHVSIEHTPPAAVEYLALRQVSGLSPMSREGAEIGLRNSLFAVCLREEDMLIGMGRVIGDGGCFFQVVDIAVHPDVQGMGYGKLIMSELMNYLRKAVPARGLVSLLADVPADQLYAQFGFEYTSPKSEGMWWRQGEEGPTT</sequence>
<organism evidence="2 3">
    <name type="scientific">Paenibacillus amylolyticus</name>
    <dbReference type="NCBI Taxonomy" id="1451"/>
    <lineage>
        <taxon>Bacteria</taxon>
        <taxon>Bacillati</taxon>
        <taxon>Bacillota</taxon>
        <taxon>Bacilli</taxon>
        <taxon>Bacillales</taxon>
        <taxon>Paenibacillaceae</taxon>
        <taxon>Paenibacillus</taxon>
    </lineage>
</organism>
<dbReference type="SUPFAM" id="SSF55729">
    <property type="entry name" value="Acyl-CoA N-acyltransferases (Nat)"/>
    <property type="match status" value="1"/>
</dbReference>
<dbReference type="CDD" id="cd04301">
    <property type="entry name" value="NAT_SF"/>
    <property type="match status" value="1"/>
</dbReference>
<evidence type="ECO:0000259" key="1">
    <source>
        <dbReference type="PROSITE" id="PS51186"/>
    </source>
</evidence>
<accession>A0ABD8AU58</accession>
<dbReference type="InterPro" id="IPR053144">
    <property type="entry name" value="Acetyltransferase_Butenolide"/>
</dbReference>